<protein>
    <submittedName>
        <fullName evidence="4">Maestro heat-like repeat family member 5</fullName>
    </submittedName>
</protein>
<feature type="region of interest" description="Disordered" evidence="1">
    <location>
        <begin position="1"/>
        <end position="36"/>
    </location>
</feature>
<dbReference type="Pfam" id="PF23227">
    <property type="entry name" value="HEAT_MROH2B_C"/>
    <property type="match status" value="1"/>
</dbReference>
<evidence type="ECO:0000313" key="4">
    <source>
        <dbReference type="RefSeq" id="XP_008587356.1"/>
    </source>
</evidence>
<sequence>MDDGGVDGHMDDGGVDGHMDDGGVDGHMDDGGVNGHMDDGGVDGHMDDGGVDGHMDNGGVGVNGHMDDGGVNGHMDDGGVDGHMDDGGKTKFTFLRCAILLRWEFRKELFSKLAWGHGLGAENDVFVYMVESNFGSYHQFLMQALVYLQSPHQSLKLAAMKFIGEMLQDYFTDLCFYLKKGDVRILRKHFEILKQDQDRRCRRFYLSFSEDITELSHFVT</sequence>
<dbReference type="InterPro" id="IPR045206">
    <property type="entry name" value="Maestro_heat-like_prot"/>
</dbReference>
<keyword evidence="3" id="KW-1185">Reference proteome</keyword>
<evidence type="ECO:0000259" key="2">
    <source>
        <dbReference type="Pfam" id="PF23227"/>
    </source>
</evidence>
<dbReference type="PANTHER" id="PTHR23120">
    <property type="entry name" value="MAESTRO-RELATED HEAT DOMAIN-CONTAINING"/>
    <property type="match status" value="1"/>
</dbReference>
<dbReference type="RefSeq" id="XP_008587356.1">
    <property type="nucleotide sequence ID" value="XM_008589134.1"/>
</dbReference>
<reference evidence="4" key="1">
    <citation type="submission" date="2025-08" db="UniProtKB">
        <authorList>
            <consortium name="RefSeq"/>
        </authorList>
    </citation>
    <scope>IDENTIFICATION</scope>
</reference>
<feature type="domain" description="Maestro/Maestro-like HEAT-repeats" evidence="2">
    <location>
        <begin position="89"/>
        <end position="207"/>
    </location>
</feature>
<proteinExistence type="predicted"/>
<dbReference type="GeneID" id="103604560"/>
<gene>
    <name evidence="4" type="primary">LOC103604560</name>
</gene>
<dbReference type="Proteomes" id="UP000694923">
    <property type="component" value="Unplaced"/>
</dbReference>
<dbReference type="PANTHER" id="PTHR23120:SF3">
    <property type="entry name" value="MAESTRO HEAT-LIKE REPEAT FAMILY MEMBER 4"/>
    <property type="match status" value="1"/>
</dbReference>
<name>A0ABM0S3B5_GALVR</name>
<evidence type="ECO:0000256" key="1">
    <source>
        <dbReference type="SAM" id="MobiDB-lite"/>
    </source>
</evidence>
<organism evidence="3 4">
    <name type="scientific">Galeopterus variegatus</name>
    <name type="common">Malayan flying lemur</name>
    <name type="synonym">Cynocephalus variegatus</name>
    <dbReference type="NCBI Taxonomy" id="482537"/>
    <lineage>
        <taxon>Eukaryota</taxon>
        <taxon>Metazoa</taxon>
        <taxon>Chordata</taxon>
        <taxon>Craniata</taxon>
        <taxon>Vertebrata</taxon>
        <taxon>Euteleostomi</taxon>
        <taxon>Mammalia</taxon>
        <taxon>Eutheria</taxon>
        <taxon>Euarchontoglires</taxon>
        <taxon>Dermoptera</taxon>
        <taxon>Cynocephalidae</taxon>
        <taxon>Galeopterus</taxon>
    </lineage>
</organism>
<dbReference type="InterPro" id="IPR055406">
    <property type="entry name" value="HEAT_Maestro"/>
</dbReference>
<evidence type="ECO:0000313" key="3">
    <source>
        <dbReference type="Proteomes" id="UP000694923"/>
    </source>
</evidence>
<accession>A0ABM0S3B5</accession>